<dbReference type="Proteomes" id="UP000298030">
    <property type="component" value="Unassembled WGS sequence"/>
</dbReference>
<dbReference type="PRINTS" id="PR00080">
    <property type="entry name" value="SDRFAMILY"/>
</dbReference>
<dbReference type="Pfam" id="PF13561">
    <property type="entry name" value="adh_short_C2"/>
    <property type="match status" value="1"/>
</dbReference>
<gene>
    <name evidence="4" type="ORF">FA13DRAFT_1739984</name>
</gene>
<sequence>MSTGVAIVTGSAQGIGHAVALRLAKGGYDIALNDIPSQATLLDSVKKEVEEVGRKAFVVTGDISVEADVERVVEESVKALGEVNVFVANAGVCLAKPFLETSTEDFDRILGINVRGTFLCYKYAAKQMIKQGNGGRIVGASSGCGFSGVPYLSAYGASKWAIRGLTATAALEFGPHGITVNAYAPSAVPTPLTENLAKSFGLDTETFFGAEEGRIAVPKNGSADDVAALVSYFVSKEAHFVTGQTVILDGGR</sequence>
<dbReference type="PANTHER" id="PTHR24321">
    <property type="entry name" value="DEHYDROGENASES, SHORT CHAIN"/>
    <property type="match status" value="1"/>
</dbReference>
<dbReference type="STRING" id="71717.A0A4Y7SPF3"/>
<comment type="caution">
    <text evidence="4">The sequence shown here is derived from an EMBL/GenBank/DDBJ whole genome shotgun (WGS) entry which is preliminary data.</text>
</comment>
<dbReference type="InterPro" id="IPR036291">
    <property type="entry name" value="NAD(P)-bd_dom_sf"/>
</dbReference>
<dbReference type="Gene3D" id="3.40.50.720">
    <property type="entry name" value="NAD(P)-binding Rossmann-like Domain"/>
    <property type="match status" value="1"/>
</dbReference>
<dbReference type="AlphaFoldDB" id="A0A4Y7SPF3"/>
<organism evidence="4 5">
    <name type="scientific">Coprinellus micaceus</name>
    <name type="common">Glistening ink-cap mushroom</name>
    <name type="synonym">Coprinus micaceus</name>
    <dbReference type="NCBI Taxonomy" id="71717"/>
    <lineage>
        <taxon>Eukaryota</taxon>
        <taxon>Fungi</taxon>
        <taxon>Dikarya</taxon>
        <taxon>Basidiomycota</taxon>
        <taxon>Agaricomycotina</taxon>
        <taxon>Agaricomycetes</taxon>
        <taxon>Agaricomycetidae</taxon>
        <taxon>Agaricales</taxon>
        <taxon>Agaricineae</taxon>
        <taxon>Psathyrellaceae</taxon>
        <taxon>Coprinellus</taxon>
    </lineage>
</organism>
<dbReference type="PRINTS" id="PR00081">
    <property type="entry name" value="GDHRDH"/>
</dbReference>
<evidence type="ECO:0000313" key="4">
    <source>
        <dbReference type="EMBL" id="TEB23528.1"/>
    </source>
</evidence>
<evidence type="ECO:0000256" key="1">
    <source>
        <dbReference type="ARBA" id="ARBA00006484"/>
    </source>
</evidence>
<keyword evidence="5" id="KW-1185">Reference proteome</keyword>
<comment type="similarity">
    <text evidence="1">Belongs to the short-chain dehydrogenases/reductases (SDR) family.</text>
</comment>
<dbReference type="InterPro" id="IPR002347">
    <property type="entry name" value="SDR_fam"/>
</dbReference>
<proteinExistence type="inferred from homology"/>
<dbReference type="SUPFAM" id="SSF51735">
    <property type="entry name" value="NAD(P)-binding Rossmann-fold domains"/>
    <property type="match status" value="1"/>
</dbReference>
<dbReference type="FunFam" id="3.40.50.720:FF:000084">
    <property type="entry name" value="Short-chain dehydrogenase reductase"/>
    <property type="match status" value="1"/>
</dbReference>
<keyword evidence="2" id="KW-0521">NADP</keyword>
<evidence type="ECO:0000256" key="3">
    <source>
        <dbReference type="ARBA" id="ARBA00023002"/>
    </source>
</evidence>
<reference evidence="4 5" key="1">
    <citation type="journal article" date="2019" name="Nat. Ecol. Evol.">
        <title>Megaphylogeny resolves global patterns of mushroom evolution.</title>
        <authorList>
            <person name="Varga T."/>
            <person name="Krizsan K."/>
            <person name="Foldi C."/>
            <person name="Dima B."/>
            <person name="Sanchez-Garcia M."/>
            <person name="Sanchez-Ramirez S."/>
            <person name="Szollosi G.J."/>
            <person name="Szarkandi J.G."/>
            <person name="Papp V."/>
            <person name="Albert L."/>
            <person name="Andreopoulos W."/>
            <person name="Angelini C."/>
            <person name="Antonin V."/>
            <person name="Barry K.W."/>
            <person name="Bougher N.L."/>
            <person name="Buchanan P."/>
            <person name="Buyck B."/>
            <person name="Bense V."/>
            <person name="Catcheside P."/>
            <person name="Chovatia M."/>
            <person name="Cooper J."/>
            <person name="Damon W."/>
            <person name="Desjardin D."/>
            <person name="Finy P."/>
            <person name="Geml J."/>
            <person name="Haridas S."/>
            <person name="Hughes K."/>
            <person name="Justo A."/>
            <person name="Karasinski D."/>
            <person name="Kautmanova I."/>
            <person name="Kiss B."/>
            <person name="Kocsube S."/>
            <person name="Kotiranta H."/>
            <person name="LaButti K.M."/>
            <person name="Lechner B.E."/>
            <person name="Liimatainen K."/>
            <person name="Lipzen A."/>
            <person name="Lukacs Z."/>
            <person name="Mihaltcheva S."/>
            <person name="Morgado L.N."/>
            <person name="Niskanen T."/>
            <person name="Noordeloos M.E."/>
            <person name="Ohm R.A."/>
            <person name="Ortiz-Santana B."/>
            <person name="Ovrebo C."/>
            <person name="Racz N."/>
            <person name="Riley R."/>
            <person name="Savchenko A."/>
            <person name="Shiryaev A."/>
            <person name="Soop K."/>
            <person name="Spirin V."/>
            <person name="Szebenyi C."/>
            <person name="Tomsovsky M."/>
            <person name="Tulloss R.E."/>
            <person name="Uehling J."/>
            <person name="Grigoriev I.V."/>
            <person name="Vagvolgyi C."/>
            <person name="Papp T."/>
            <person name="Martin F.M."/>
            <person name="Miettinen O."/>
            <person name="Hibbett D.S."/>
            <person name="Nagy L.G."/>
        </authorList>
    </citation>
    <scope>NUCLEOTIDE SEQUENCE [LARGE SCALE GENOMIC DNA]</scope>
    <source>
        <strain evidence="4 5">FP101781</strain>
    </source>
</reference>
<dbReference type="PROSITE" id="PS00061">
    <property type="entry name" value="ADH_SHORT"/>
    <property type="match status" value="1"/>
</dbReference>
<dbReference type="GO" id="GO:0016491">
    <property type="term" value="F:oxidoreductase activity"/>
    <property type="evidence" value="ECO:0007669"/>
    <property type="project" value="UniProtKB-KW"/>
</dbReference>
<evidence type="ECO:0000256" key="2">
    <source>
        <dbReference type="ARBA" id="ARBA00022857"/>
    </source>
</evidence>
<name>A0A4Y7SPF3_COPMI</name>
<keyword evidence="3" id="KW-0560">Oxidoreductase</keyword>
<dbReference type="InterPro" id="IPR020904">
    <property type="entry name" value="Sc_DH/Rdtase_CS"/>
</dbReference>
<dbReference type="PANTHER" id="PTHR24321:SF8">
    <property type="entry name" value="ESTRADIOL 17-BETA-DEHYDROGENASE 8-RELATED"/>
    <property type="match status" value="1"/>
</dbReference>
<dbReference type="EMBL" id="QPFP01000077">
    <property type="protein sequence ID" value="TEB23528.1"/>
    <property type="molecule type" value="Genomic_DNA"/>
</dbReference>
<accession>A0A4Y7SPF3</accession>
<evidence type="ECO:0000313" key="5">
    <source>
        <dbReference type="Proteomes" id="UP000298030"/>
    </source>
</evidence>
<dbReference type="OrthoDB" id="498125at2759"/>
<protein>
    <submittedName>
        <fullName evidence="4">Short chain oxidoreductase</fullName>
    </submittedName>
</protein>